<dbReference type="AlphaFoldDB" id="A0ABD5PBN0"/>
<feature type="compositionally biased region" description="Basic and acidic residues" evidence="1">
    <location>
        <begin position="36"/>
        <end position="51"/>
    </location>
</feature>
<reference evidence="2 3" key="1">
    <citation type="journal article" date="2019" name="Int. J. Syst. Evol. Microbiol.">
        <title>The Global Catalogue of Microorganisms (GCM) 10K type strain sequencing project: providing services to taxonomists for standard genome sequencing and annotation.</title>
        <authorList>
            <consortium name="The Broad Institute Genomics Platform"/>
            <consortium name="The Broad Institute Genome Sequencing Center for Infectious Disease"/>
            <person name="Wu L."/>
            <person name="Ma J."/>
        </authorList>
    </citation>
    <scope>NUCLEOTIDE SEQUENCE [LARGE SCALE GENOMIC DNA]</scope>
    <source>
        <strain evidence="2 3">CGMCC 1.12553</strain>
    </source>
</reference>
<feature type="region of interest" description="Disordered" evidence="1">
    <location>
        <begin position="36"/>
        <end position="61"/>
    </location>
</feature>
<dbReference type="Proteomes" id="UP001595921">
    <property type="component" value="Unassembled WGS sequence"/>
</dbReference>
<sequence length="123" mass="13545">MVDDSPPDHLPREEVLRRVAVLEHNVRELRAAARALAREHGDGDDSERDGGVDGELDPEAFEAMDRVLEDAEAALPDADSTDEELTRGYEAVLHRLQNVRGSFDEAIVAAVDEAVEGRLDTWA</sequence>
<evidence type="ECO:0008006" key="4">
    <source>
        <dbReference type="Google" id="ProtNLM"/>
    </source>
</evidence>
<accession>A0ABD5PBN0</accession>
<evidence type="ECO:0000256" key="1">
    <source>
        <dbReference type="SAM" id="MobiDB-lite"/>
    </source>
</evidence>
<evidence type="ECO:0000313" key="3">
    <source>
        <dbReference type="Proteomes" id="UP001595921"/>
    </source>
</evidence>
<keyword evidence="3" id="KW-1185">Reference proteome</keyword>
<comment type="caution">
    <text evidence="2">The sequence shown here is derived from an EMBL/GenBank/DDBJ whole genome shotgun (WGS) entry which is preliminary data.</text>
</comment>
<evidence type="ECO:0000313" key="2">
    <source>
        <dbReference type="EMBL" id="MFC4358295.1"/>
    </source>
</evidence>
<name>A0ABD5PBN0_9EURY</name>
<dbReference type="EMBL" id="JBHSDS010000006">
    <property type="protein sequence ID" value="MFC4358295.1"/>
    <property type="molecule type" value="Genomic_DNA"/>
</dbReference>
<feature type="compositionally biased region" description="Acidic residues" evidence="1">
    <location>
        <begin position="52"/>
        <end position="61"/>
    </location>
</feature>
<dbReference type="RefSeq" id="WP_267624024.1">
    <property type="nucleotide sequence ID" value="NZ_JAODIW010000008.1"/>
</dbReference>
<gene>
    <name evidence="2" type="ORF">ACFO0N_10090</name>
</gene>
<protein>
    <recommendedName>
        <fullName evidence="4">Nucleotide exchange factor GrpE</fullName>
    </recommendedName>
</protein>
<organism evidence="2 3">
    <name type="scientific">Halobium salinum</name>
    <dbReference type="NCBI Taxonomy" id="1364940"/>
    <lineage>
        <taxon>Archaea</taxon>
        <taxon>Methanobacteriati</taxon>
        <taxon>Methanobacteriota</taxon>
        <taxon>Stenosarchaea group</taxon>
        <taxon>Halobacteria</taxon>
        <taxon>Halobacteriales</taxon>
        <taxon>Haloferacaceae</taxon>
        <taxon>Halobium</taxon>
    </lineage>
</organism>
<proteinExistence type="predicted"/>